<protein>
    <submittedName>
        <fullName evidence="2">Uncharacterized protein</fullName>
    </submittedName>
</protein>
<dbReference type="Proteomes" id="UP001151699">
    <property type="component" value="Chromosome X"/>
</dbReference>
<feature type="compositionally biased region" description="Basic residues" evidence="1">
    <location>
        <begin position="114"/>
        <end position="123"/>
    </location>
</feature>
<feature type="region of interest" description="Disordered" evidence="1">
    <location>
        <begin position="112"/>
        <end position="140"/>
    </location>
</feature>
<evidence type="ECO:0000313" key="2">
    <source>
        <dbReference type="EMBL" id="KAJ6639405.1"/>
    </source>
</evidence>
<comment type="caution">
    <text evidence="2">The sequence shown here is derived from an EMBL/GenBank/DDBJ whole genome shotgun (WGS) entry which is preliminary data.</text>
</comment>
<feature type="region of interest" description="Disordered" evidence="1">
    <location>
        <begin position="374"/>
        <end position="394"/>
    </location>
</feature>
<gene>
    <name evidence="2" type="ORF">Bhyg_12149</name>
</gene>
<evidence type="ECO:0000313" key="3">
    <source>
        <dbReference type="Proteomes" id="UP001151699"/>
    </source>
</evidence>
<name>A0A9Q0RZ09_9DIPT</name>
<keyword evidence="3" id="KW-1185">Reference proteome</keyword>
<accession>A0A9Q0RZ09</accession>
<feature type="compositionally biased region" description="Basic and acidic residues" evidence="1">
    <location>
        <begin position="126"/>
        <end position="138"/>
    </location>
</feature>
<dbReference type="OrthoDB" id="7799416at2759"/>
<proteinExistence type="predicted"/>
<dbReference type="AlphaFoldDB" id="A0A9Q0RZ09"/>
<sequence>MKRKVDVLNIDYIETYVIIETVEDGNIYVQFVPYVWLIALKKNVAIKPRDSRAKFVFMLPTKNDQQWELRHGRVLKMRLASIEDALHSEKLFSDYFSTTEAEATAVTIQSTKPKNVKRNKKAPVKTFERDESSSKSDAECQAADDDFIPNMPNLYIFNLIKTNDENMNIAAAHTPSGANNGVLKNISFNGPDNNFMERMTVNANMDAPFDQRRNNDQSANAFGLYDVKSTSKRRAADCGARRKKKENELDLTDEEIDEFNAKFKRVFPVSTSDALFYFNETDDEKFKPFVAFKLEKLKGCDETKTARKLLKSLCHADCMSHIRGSFVVNMIVGIIEKKFPKCDATEVLKGVVQQRTKSASEKFDKMNSQSTAAKLSQSIQSSSQETLPSPSTELSQATILEESFSSAGSLLVNLLDTVNNVGEQNQGQE</sequence>
<reference evidence="2" key="1">
    <citation type="submission" date="2022-07" db="EMBL/GenBank/DDBJ databases">
        <authorList>
            <person name="Trinca V."/>
            <person name="Uliana J.V.C."/>
            <person name="Torres T.T."/>
            <person name="Ward R.J."/>
            <person name="Monesi N."/>
        </authorList>
    </citation>
    <scope>NUCLEOTIDE SEQUENCE</scope>
    <source>
        <strain evidence="2">HSMRA1968</strain>
        <tissue evidence="2">Whole embryos</tissue>
    </source>
</reference>
<evidence type="ECO:0000256" key="1">
    <source>
        <dbReference type="SAM" id="MobiDB-lite"/>
    </source>
</evidence>
<organism evidence="2 3">
    <name type="scientific">Pseudolycoriella hygida</name>
    <dbReference type="NCBI Taxonomy" id="35572"/>
    <lineage>
        <taxon>Eukaryota</taxon>
        <taxon>Metazoa</taxon>
        <taxon>Ecdysozoa</taxon>
        <taxon>Arthropoda</taxon>
        <taxon>Hexapoda</taxon>
        <taxon>Insecta</taxon>
        <taxon>Pterygota</taxon>
        <taxon>Neoptera</taxon>
        <taxon>Endopterygota</taxon>
        <taxon>Diptera</taxon>
        <taxon>Nematocera</taxon>
        <taxon>Sciaroidea</taxon>
        <taxon>Sciaridae</taxon>
        <taxon>Pseudolycoriella</taxon>
    </lineage>
</organism>
<dbReference type="EMBL" id="WJQU01000003">
    <property type="protein sequence ID" value="KAJ6639405.1"/>
    <property type="molecule type" value="Genomic_DNA"/>
</dbReference>